<protein>
    <submittedName>
        <fullName evidence="2">Uncharacterized protein</fullName>
    </submittedName>
</protein>
<dbReference type="Proteomes" id="UP001058974">
    <property type="component" value="Chromosome 3"/>
</dbReference>
<reference evidence="2 3" key="1">
    <citation type="journal article" date="2022" name="Nat. Genet.">
        <title>Improved pea reference genome and pan-genome highlight genomic features and evolutionary characteristics.</title>
        <authorList>
            <person name="Yang T."/>
            <person name="Liu R."/>
            <person name="Luo Y."/>
            <person name="Hu S."/>
            <person name="Wang D."/>
            <person name="Wang C."/>
            <person name="Pandey M.K."/>
            <person name="Ge S."/>
            <person name="Xu Q."/>
            <person name="Li N."/>
            <person name="Li G."/>
            <person name="Huang Y."/>
            <person name="Saxena R.K."/>
            <person name="Ji Y."/>
            <person name="Li M."/>
            <person name="Yan X."/>
            <person name="He Y."/>
            <person name="Liu Y."/>
            <person name="Wang X."/>
            <person name="Xiang C."/>
            <person name="Varshney R.K."/>
            <person name="Ding H."/>
            <person name="Gao S."/>
            <person name="Zong X."/>
        </authorList>
    </citation>
    <scope>NUCLEOTIDE SEQUENCE [LARGE SCALE GENOMIC DNA]</scope>
    <source>
        <strain evidence="2 3">cv. Zhongwan 6</strain>
    </source>
</reference>
<sequence>MGHKNTYAIRTLVDTYICVRVLNNRSANSKWVAKAVVKKMQTSEKVITHDIMQDMGQNFSVGISVARSWKEKFIRKKIIEGDADKKYENLWRYVNELTKVHSGNTMKINVERPLPSIQPRPRKSRIMECGEDDARRRRPGVDYKCTKCDKFGHNAMSCKSPTQDPNALKRNPKKSNADATNVQDVVQADACNIQVDEGIDAGPYERVKYHVHAETNTIQVHTEIDVIHVDADIDASQAESCVFDTSQVEGSQAQPKQKKH</sequence>
<comment type="caution">
    <text evidence="2">The sequence shown here is derived from an EMBL/GenBank/DDBJ whole genome shotgun (WGS) entry which is preliminary data.</text>
</comment>
<feature type="region of interest" description="Disordered" evidence="1">
    <location>
        <begin position="156"/>
        <end position="179"/>
    </location>
</feature>
<accession>A0A9D4XYV3</accession>
<dbReference type="SUPFAM" id="SSF57756">
    <property type="entry name" value="Retrovirus zinc finger-like domains"/>
    <property type="match status" value="1"/>
</dbReference>
<dbReference type="PANTHER" id="PTHR31973">
    <property type="entry name" value="POLYPROTEIN, PUTATIVE-RELATED"/>
    <property type="match status" value="1"/>
</dbReference>
<proteinExistence type="predicted"/>
<organism evidence="2 3">
    <name type="scientific">Pisum sativum</name>
    <name type="common">Garden pea</name>
    <name type="synonym">Lathyrus oleraceus</name>
    <dbReference type="NCBI Taxonomy" id="3888"/>
    <lineage>
        <taxon>Eukaryota</taxon>
        <taxon>Viridiplantae</taxon>
        <taxon>Streptophyta</taxon>
        <taxon>Embryophyta</taxon>
        <taxon>Tracheophyta</taxon>
        <taxon>Spermatophyta</taxon>
        <taxon>Magnoliopsida</taxon>
        <taxon>eudicotyledons</taxon>
        <taxon>Gunneridae</taxon>
        <taxon>Pentapetalae</taxon>
        <taxon>rosids</taxon>
        <taxon>fabids</taxon>
        <taxon>Fabales</taxon>
        <taxon>Fabaceae</taxon>
        <taxon>Papilionoideae</taxon>
        <taxon>50 kb inversion clade</taxon>
        <taxon>NPAAA clade</taxon>
        <taxon>Hologalegina</taxon>
        <taxon>IRL clade</taxon>
        <taxon>Fabeae</taxon>
        <taxon>Lathyrus</taxon>
    </lineage>
</organism>
<dbReference type="Gramene" id="Psat03G0374700-T1">
    <property type="protein sequence ID" value="KAI5428868.1"/>
    <property type="gene ID" value="KIW84_033747"/>
</dbReference>
<dbReference type="EMBL" id="JAMSHJ010000003">
    <property type="protein sequence ID" value="KAI5428868.1"/>
    <property type="molecule type" value="Genomic_DNA"/>
</dbReference>
<gene>
    <name evidence="2" type="ORF">KIW84_033747</name>
</gene>
<evidence type="ECO:0000256" key="1">
    <source>
        <dbReference type="SAM" id="MobiDB-lite"/>
    </source>
</evidence>
<dbReference type="GO" id="GO:0008270">
    <property type="term" value="F:zinc ion binding"/>
    <property type="evidence" value="ECO:0007669"/>
    <property type="project" value="InterPro"/>
</dbReference>
<evidence type="ECO:0000313" key="3">
    <source>
        <dbReference type="Proteomes" id="UP001058974"/>
    </source>
</evidence>
<keyword evidence="3" id="KW-1185">Reference proteome</keyword>
<dbReference type="PANTHER" id="PTHR31973:SF187">
    <property type="entry name" value="MUTATOR TRANSPOSASE MUDRA PROTEIN"/>
    <property type="match status" value="1"/>
</dbReference>
<evidence type="ECO:0000313" key="2">
    <source>
        <dbReference type="EMBL" id="KAI5428868.1"/>
    </source>
</evidence>
<dbReference type="AlphaFoldDB" id="A0A9D4XYV3"/>
<dbReference type="InterPro" id="IPR036875">
    <property type="entry name" value="Znf_CCHC_sf"/>
</dbReference>
<name>A0A9D4XYV3_PEA</name>
<dbReference type="GO" id="GO:0003676">
    <property type="term" value="F:nucleic acid binding"/>
    <property type="evidence" value="ECO:0007669"/>
    <property type="project" value="InterPro"/>
</dbReference>